<keyword evidence="5" id="KW-0539">Nucleus</keyword>
<feature type="domain" description="PARP catalytic" evidence="9">
    <location>
        <begin position="2194"/>
        <end position="2383"/>
    </location>
</feature>
<feature type="compositionally biased region" description="Polar residues" evidence="7">
    <location>
        <begin position="328"/>
        <end position="342"/>
    </location>
</feature>
<proteinExistence type="predicted"/>
<comment type="caution">
    <text evidence="11">The sequence shown here is derived from an EMBL/GenBank/DDBJ whole genome shotgun (WGS) entry which is preliminary data.</text>
</comment>
<feature type="compositionally biased region" description="Acidic residues" evidence="7">
    <location>
        <begin position="221"/>
        <end position="232"/>
    </location>
</feature>
<dbReference type="InterPro" id="IPR012677">
    <property type="entry name" value="Nucleotide-bd_a/b_plait_sf"/>
</dbReference>
<feature type="region of interest" description="Disordered" evidence="7">
    <location>
        <begin position="1504"/>
        <end position="1557"/>
    </location>
</feature>
<dbReference type="Proteomes" id="UP001347796">
    <property type="component" value="Unassembled WGS sequence"/>
</dbReference>
<dbReference type="SMART" id="SM00506">
    <property type="entry name" value="A1pp"/>
    <property type="match status" value="3"/>
</dbReference>
<dbReference type="GO" id="GO:0005737">
    <property type="term" value="C:cytoplasm"/>
    <property type="evidence" value="ECO:0007669"/>
    <property type="project" value="TreeGrafter"/>
</dbReference>
<keyword evidence="2 6" id="KW-0328">Glycosyltransferase</keyword>
<feature type="domain" description="Macro" evidence="10">
    <location>
        <begin position="1567"/>
        <end position="1750"/>
    </location>
</feature>
<feature type="compositionally biased region" description="Polar residues" evidence="7">
    <location>
        <begin position="276"/>
        <end position="294"/>
    </location>
</feature>
<dbReference type="PROSITE" id="PS50918">
    <property type="entry name" value="WWE"/>
    <property type="match status" value="1"/>
</dbReference>
<dbReference type="InterPro" id="IPR043472">
    <property type="entry name" value="Macro_dom-like"/>
</dbReference>
<dbReference type="Pfam" id="PF00644">
    <property type="entry name" value="PARP"/>
    <property type="match status" value="1"/>
</dbReference>
<dbReference type="InterPro" id="IPR012317">
    <property type="entry name" value="Poly(ADP-ribose)pol_cat_dom"/>
</dbReference>
<keyword evidence="12" id="KW-1185">Reference proteome</keyword>
<dbReference type="Gene3D" id="3.40.220.10">
    <property type="entry name" value="Leucine Aminopeptidase, subunit E, domain 1"/>
    <property type="match status" value="3"/>
</dbReference>
<feature type="domain" description="WWE" evidence="8">
    <location>
        <begin position="2084"/>
        <end position="2163"/>
    </location>
</feature>
<evidence type="ECO:0000313" key="11">
    <source>
        <dbReference type="EMBL" id="KAK6168972.1"/>
    </source>
</evidence>
<name>A0AAN8G254_PATCE</name>
<dbReference type="EMBL" id="JAZGQO010000015">
    <property type="protein sequence ID" value="KAK6168972.1"/>
    <property type="molecule type" value="Genomic_DNA"/>
</dbReference>
<evidence type="ECO:0000259" key="10">
    <source>
        <dbReference type="PROSITE" id="PS51154"/>
    </source>
</evidence>
<feature type="compositionally biased region" description="Basic and acidic residues" evidence="7">
    <location>
        <begin position="91"/>
        <end position="101"/>
    </location>
</feature>
<dbReference type="InterPro" id="IPR004170">
    <property type="entry name" value="WWE_dom"/>
</dbReference>
<dbReference type="InterPro" id="IPR037197">
    <property type="entry name" value="WWE_dom_sf"/>
</dbReference>
<comment type="subcellular location">
    <subcellularLocation>
        <location evidence="1">Nucleus</location>
    </subcellularLocation>
</comment>
<dbReference type="SUPFAM" id="SSF56399">
    <property type="entry name" value="ADP-ribosylation"/>
    <property type="match status" value="1"/>
</dbReference>
<dbReference type="Pfam" id="PF01661">
    <property type="entry name" value="Macro"/>
    <property type="match status" value="3"/>
</dbReference>
<dbReference type="PANTHER" id="PTHR14453:SF102">
    <property type="entry name" value="PROTEIN MONO-ADP-RIBOSYLTRANSFERASE PARP14-LIKE"/>
    <property type="match status" value="1"/>
</dbReference>
<dbReference type="GO" id="GO:0010629">
    <property type="term" value="P:negative regulation of gene expression"/>
    <property type="evidence" value="ECO:0007669"/>
    <property type="project" value="TreeGrafter"/>
</dbReference>
<dbReference type="GO" id="GO:0003714">
    <property type="term" value="F:transcription corepressor activity"/>
    <property type="evidence" value="ECO:0007669"/>
    <property type="project" value="TreeGrafter"/>
</dbReference>
<dbReference type="PROSITE" id="PS51059">
    <property type="entry name" value="PARP_CATALYTIC"/>
    <property type="match status" value="1"/>
</dbReference>
<dbReference type="CDD" id="cd02907">
    <property type="entry name" value="Macro_Af1521_BAL-like"/>
    <property type="match status" value="1"/>
</dbReference>
<organism evidence="11 12">
    <name type="scientific">Patella caerulea</name>
    <name type="common">Rayed Mediterranean limpet</name>
    <dbReference type="NCBI Taxonomy" id="87958"/>
    <lineage>
        <taxon>Eukaryota</taxon>
        <taxon>Metazoa</taxon>
        <taxon>Spiralia</taxon>
        <taxon>Lophotrochozoa</taxon>
        <taxon>Mollusca</taxon>
        <taxon>Gastropoda</taxon>
        <taxon>Patellogastropoda</taxon>
        <taxon>Patelloidea</taxon>
        <taxon>Patellidae</taxon>
        <taxon>Patella</taxon>
    </lineage>
</organism>
<feature type="compositionally biased region" description="Basic and acidic residues" evidence="7">
    <location>
        <begin position="150"/>
        <end position="160"/>
    </location>
</feature>
<evidence type="ECO:0000256" key="3">
    <source>
        <dbReference type="ARBA" id="ARBA00022679"/>
    </source>
</evidence>
<keyword evidence="3 6" id="KW-0808">Transferase</keyword>
<feature type="compositionally biased region" description="Acidic residues" evidence="7">
    <location>
        <begin position="1530"/>
        <end position="1551"/>
    </location>
</feature>
<feature type="region of interest" description="Disordered" evidence="7">
    <location>
        <begin position="437"/>
        <end position="551"/>
    </location>
</feature>
<evidence type="ECO:0000259" key="9">
    <source>
        <dbReference type="PROSITE" id="PS51059"/>
    </source>
</evidence>
<dbReference type="SUPFAM" id="SSF117839">
    <property type="entry name" value="WWE domain"/>
    <property type="match status" value="1"/>
</dbReference>
<evidence type="ECO:0000256" key="2">
    <source>
        <dbReference type="ARBA" id="ARBA00022676"/>
    </source>
</evidence>
<feature type="compositionally biased region" description="Acidic residues" evidence="7">
    <location>
        <begin position="179"/>
        <end position="195"/>
    </location>
</feature>
<dbReference type="Gene3D" id="3.30.70.330">
    <property type="match status" value="2"/>
</dbReference>
<keyword evidence="4 6" id="KW-0520">NAD</keyword>
<protein>
    <recommendedName>
        <fullName evidence="6">Poly [ADP-ribose] polymerase</fullName>
        <shortName evidence="6">PARP</shortName>
        <ecNumber evidence="6">2.4.2.-</ecNumber>
    </recommendedName>
</protein>
<evidence type="ECO:0000256" key="7">
    <source>
        <dbReference type="SAM" id="MobiDB-lite"/>
    </source>
</evidence>
<reference evidence="11 12" key="1">
    <citation type="submission" date="2024-01" db="EMBL/GenBank/DDBJ databases">
        <title>The genome of the rayed Mediterranean limpet Patella caerulea (Linnaeus, 1758).</title>
        <authorList>
            <person name="Anh-Thu Weber A."/>
            <person name="Halstead-Nussloch G."/>
        </authorList>
    </citation>
    <scope>NUCLEOTIDE SEQUENCE [LARGE SCALE GENOMIC DNA]</scope>
    <source>
        <strain evidence="11">AATW-2023a</strain>
        <tissue evidence="11">Whole specimen</tissue>
    </source>
</reference>
<dbReference type="GO" id="GO:0003950">
    <property type="term" value="F:NAD+ poly-ADP-ribosyltransferase activity"/>
    <property type="evidence" value="ECO:0007669"/>
    <property type="project" value="UniProtKB-UniRule"/>
</dbReference>
<dbReference type="GO" id="GO:1990404">
    <property type="term" value="F:NAD+-protein mono-ADP-ribosyltransferase activity"/>
    <property type="evidence" value="ECO:0007669"/>
    <property type="project" value="TreeGrafter"/>
</dbReference>
<dbReference type="Pfam" id="PF02825">
    <property type="entry name" value="WWE"/>
    <property type="match status" value="1"/>
</dbReference>
<evidence type="ECO:0000256" key="4">
    <source>
        <dbReference type="ARBA" id="ARBA00023027"/>
    </source>
</evidence>
<evidence type="ECO:0000256" key="1">
    <source>
        <dbReference type="ARBA" id="ARBA00004123"/>
    </source>
</evidence>
<evidence type="ECO:0000256" key="5">
    <source>
        <dbReference type="ARBA" id="ARBA00023242"/>
    </source>
</evidence>
<dbReference type="PROSITE" id="PS51154">
    <property type="entry name" value="MACRO"/>
    <property type="match status" value="3"/>
</dbReference>
<evidence type="ECO:0000259" key="8">
    <source>
        <dbReference type="PROSITE" id="PS50918"/>
    </source>
</evidence>
<feature type="compositionally biased region" description="Basic and acidic residues" evidence="7">
    <location>
        <begin position="196"/>
        <end position="206"/>
    </location>
</feature>
<dbReference type="InterPro" id="IPR002589">
    <property type="entry name" value="Macro_dom"/>
</dbReference>
<dbReference type="Gene3D" id="3.90.228.10">
    <property type="match status" value="1"/>
</dbReference>
<feature type="region of interest" description="Disordered" evidence="7">
    <location>
        <begin position="1756"/>
        <end position="1790"/>
    </location>
</feature>
<dbReference type="GO" id="GO:0070212">
    <property type="term" value="P:protein poly-ADP-ribosylation"/>
    <property type="evidence" value="ECO:0007669"/>
    <property type="project" value="TreeGrafter"/>
</dbReference>
<sequence length="2383" mass="267953">MYDESGGEPDETLNGNFPIVHRHPNRVSATYIQEENLKPFPNLSYLEPAIVPDITEHLITDIDSWKDEVNQELVRKKQASTIHKYPQTIKMDGHNEQENLRSDNSQNKLSRPGEDDDKEEAYHSFPSDDDDDDDNRKVERNTNDINSCYDRSKKDPDKIVNIDNNTSGEKIQNKSGGGGDDDDDDDDDDDVDDDDCSKKDPDKVINIDKNNSGEKLCNKNDDDDDDDDDDNDNNVIVMTNIHKDTGSTGNYSKREGDPSTKGNGLDKFQSHDRPASKQSFNTTQLPNRHNTAPSPNGPDTAPSPNRHDTAPSTNRPDTAPSPNRHDTAPSTNRPDTTPSPNRLVTEPSHDRPITQPVTELSANRFKHGEYISPKPYTAMYCQVSEMARPVNPNLSPWPFSGIPYKFPYPRYEFMSYTPSHYYSNTIPCPNNQYQHGHGPFIPVSGPSPDSTKEAGYKQPPCQIGTSTSGNAPIEQPDRTTFTSGNTPIKQPDKIQQPTSDRTTSASDKATIKQPDTNTQPDTPNKKLTSVVDSSSTKCPPANNSSPVSENTIKFDEDCNEDKCRVVLVEIVNDDDTVTPDAVKLDLENKKRAGTILEVKHDRITNSFLVVFEEHKVAEKVVLTAKSIHDVKAKFSMYNDDPDKFCDKEEAFEVVVEKNDCNEDKCRVVLIEIDNDDDTVTPDAVKLNLENKKRGGPILQVKHDRKTNSFLVVFEEHKVAEKVVLTAKSIHDVKAKFSMYNDDPDKFCDKEEAFEVVVEKNDCNEDKCRVVLVEIDNDDDTVTPDAVKLNLENKKRGGPILQVKHDRKTNSFLVVFEEHKVAEKVVLTAKSIHDVKAKFSMYNDDPDKFCDKEEAFEVVVEKNGKYLAKYIQAKNITSKKMKEELENIGCQYKSVKAQANQLVFSLMTLEYVNDIKAKKQEAQQILENIMKPLCTQTIAVPDGINIRLHTNEMKNDPKVSARASFIYEWKTLYIVGREKKVTNCFKKCKDIILKEEEEMKQKQLKVEKVVKKPTEINFFRKFLLGCKEMEKWSKITIDFDEEYICLKGPEAETKSIKVFIFEQFHNLYSSELFRDETIILEFINNTHTQEKIETKLKVENIQGCVGVEGTKVVLVTSNSDQDERAKDVILKEISSKSVELPNKKMFKSEEWRELVKSLKDNNKENIEMQTNPETLRLTVTGFSRNVDSAIQQIRKHLDCYTVLTEQYHANDENKMKFLQQYQSQSVEQLLLEFNVSIKFSGISCELKGTAQGIEKAKAELGMVCSRIHMETFTMKVPGLGILFNHGPSMRKGEEILTWLMAHNKCLIVEGPNASKQRKILSEWSLPNRSRIYVVKGDIRLLAVDAIVNAANGQLNHGAGLAQAIVDMGGKDIQRECNKYIDKNGQIKDGEVMVSGSGNLKCKKVIHAVGPIWKGGENGEENILKNAVKNSLMAATKENLQSVAIPPISTGIFHYPKQAAANVIGKTVYKFLMKNADELKEVFLCGTEMRILNMYIDVIQKEMGETSSRRTDGDEENGAVGGVPLESTYNSEEVDSSEEEDEDDADDDDDSVHDDDGSVSDNETGWFCFGKNGRSSLESTRLKIVCGELTKQKADVVVNCTSPELDLKSGAVSRSVLKDAGNSVQDECDKKYSGGISPGDVASTSAGKLSCSKIYHGCLLSYRKDKREAEKIMKAFVKNCLEKADSDRLKIICFPALGSGHLGFPADTSATIVFEETQGFFKKNPKSSVQQVLFAVHPKDTTVLKAYEDIGEKFGVTSIKSSSGSPRHGASSDGSSRHGTSSDGSSRHGTSSDAYVAGMSVKICNGDITKESSDCIVNICNSNMEMKYGISKIIADKGGPEIQEECSQKKGDMYADGVVITGGGELQCNMICHIKIQKSSHEWEKIIKNALYKLNKERVASISFPAIGTGGLKIPPKESAEFLYAALKSFGEKNKHSKIKNIRIVIYQQEHLKEFERVFGVKKYDSNKKSHARKNTKVPREKKCKDEVMLTIYAESEKQKEVVKKKLHDRIKEEIEEKSISECNKKMLDKLNRQQRDELKEIAHSFHVKLKHNKSNNTMTVIGLSKQANDCLHQINDKIQSWTSEEQHKRERQIMKNFVAWEYEETPGGKRRAFGQGMTCKLEKARADKERKVFFTDERGRNYTVDLKEMKEYRDGSQKPIKIFRNEKLSVKGGHQLLKGEEDALKGTKTVYFPLVPKRSYDDSRPAEEYHFRVAESQFGRLIGTNGQYSVTKVEYVVNPVLKKKFEYAKQQLKKSRGGDSALPVLAFHGTAEANIQPICENGFKKLGDSGFKQTHGSKYGNGVYFSEYPTYSMGYIQGATKLLLCQVLLGKSYTCTALRSSSQVEPGYDSHISADKKELVVFDTNRILPCYIVHYGGKMNDYNL</sequence>
<feature type="domain" description="Macro" evidence="10">
    <location>
        <begin position="1317"/>
        <end position="1501"/>
    </location>
</feature>
<dbReference type="EC" id="2.4.2.-" evidence="6"/>
<evidence type="ECO:0000256" key="6">
    <source>
        <dbReference type="RuleBase" id="RU362114"/>
    </source>
</evidence>
<accession>A0AAN8G254</accession>
<dbReference type="GO" id="GO:0005634">
    <property type="term" value="C:nucleus"/>
    <property type="evidence" value="ECO:0007669"/>
    <property type="project" value="UniProtKB-SubCell"/>
</dbReference>
<gene>
    <name evidence="11" type="ORF">SNE40_020113</name>
</gene>
<dbReference type="SUPFAM" id="SSF52949">
    <property type="entry name" value="Macro domain-like"/>
    <property type="match status" value="3"/>
</dbReference>
<feature type="compositionally biased region" description="Polar residues" evidence="7">
    <location>
        <begin position="478"/>
        <end position="551"/>
    </location>
</feature>
<dbReference type="PANTHER" id="PTHR14453">
    <property type="entry name" value="PARP/ZINC FINGER CCCH TYPE DOMAIN CONTAINING PROTEIN"/>
    <property type="match status" value="1"/>
</dbReference>
<feature type="domain" description="Macro" evidence="10">
    <location>
        <begin position="1786"/>
        <end position="1961"/>
    </location>
</feature>
<dbReference type="InterPro" id="IPR052056">
    <property type="entry name" value="Mono-ARTD/PARP"/>
</dbReference>
<feature type="compositionally biased region" description="Low complexity" evidence="7">
    <location>
        <begin position="1759"/>
        <end position="1790"/>
    </location>
</feature>
<evidence type="ECO:0000313" key="12">
    <source>
        <dbReference type="Proteomes" id="UP001347796"/>
    </source>
</evidence>
<feature type="compositionally biased region" description="Polar residues" evidence="7">
    <location>
        <begin position="162"/>
        <end position="174"/>
    </location>
</feature>
<feature type="region of interest" description="Disordered" evidence="7">
    <location>
        <begin position="84"/>
        <end position="361"/>
    </location>
</feature>